<protein>
    <submittedName>
        <fullName evidence="1">Uncharacterized protein</fullName>
    </submittedName>
</protein>
<evidence type="ECO:0000313" key="2">
    <source>
        <dbReference type="Proteomes" id="UP001064048"/>
    </source>
</evidence>
<dbReference type="Proteomes" id="UP001064048">
    <property type="component" value="Chromosome 29"/>
</dbReference>
<accession>A0ACC0KAL7</accession>
<sequence length="344" mass="39275">MYKTYTHQVTALNDTEHQALKVQINDAKHAKEFSTLLNSIVNVNKERYDTLKRMSRLQQFPSYPPRQTLRGGESEDSSEDDDDGSGPEIVAYLVLPQQEPVESDESDDNDDTIGIAPLRPIMGLLNNSSLSEAEDETLRTDYIENTLRSCHKRGFKRCDSSSESGEMETGTYPRTRSKLKKDKKKKRGAMKQKMNEKETLQVETLASSESKKCIKACKKAEAQSLRASHKSEDTETEEETEKDVSKEKHTEKPSQLSVKDEIPIKGKNISDDDKLRDSLRSCTSKTIKRCKRACKKAKNEVCSVYACKRKMKTKFNKQCKKSCREEFKRERHGGSSIYSSDEDW</sequence>
<comment type="caution">
    <text evidence="1">The sequence shown here is derived from an EMBL/GenBank/DDBJ whole genome shotgun (WGS) entry which is preliminary data.</text>
</comment>
<name>A0ACC0KAL7_CHOFU</name>
<gene>
    <name evidence="1" type="ORF">MSG28_015544</name>
</gene>
<dbReference type="EMBL" id="CM046129">
    <property type="protein sequence ID" value="KAI8433512.1"/>
    <property type="molecule type" value="Genomic_DNA"/>
</dbReference>
<reference evidence="1 2" key="1">
    <citation type="journal article" date="2022" name="Genome Biol. Evol.">
        <title>The Spruce Budworm Genome: Reconstructing the Evolutionary History of Antifreeze Proteins.</title>
        <authorList>
            <person name="Beliveau C."/>
            <person name="Gagne P."/>
            <person name="Picq S."/>
            <person name="Vernygora O."/>
            <person name="Keeling C.I."/>
            <person name="Pinkney K."/>
            <person name="Doucet D."/>
            <person name="Wen F."/>
            <person name="Johnston J.S."/>
            <person name="Maaroufi H."/>
            <person name="Boyle B."/>
            <person name="Laroche J."/>
            <person name="Dewar K."/>
            <person name="Juretic N."/>
            <person name="Blackburn G."/>
            <person name="Nisole A."/>
            <person name="Brunet B."/>
            <person name="Brandao M."/>
            <person name="Lumley L."/>
            <person name="Duan J."/>
            <person name="Quan G."/>
            <person name="Lucarotti C.J."/>
            <person name="Roe A.D."/>
            <person name="Sperling F.A.H."/>
            <person name="Levesque R.C."/>
            <person name="Cusson M."/>
        </authorList>
    </citation>
    <scope>NUCLEOTIDE SEQUENCE [LARGE SCALE GENOMIC DNA]</scope>
    <source>
        <strain evidence="1">Glfc:IPQL:Cfum</strain>
    </source>
</reference>
<organism evidence="1 2">
    <name type="scientific">Choristoneura fumiferana</name>
    <name type="common">Spruce budworm moth</name>
    <name type="synonym">Archips fumiferana</name>
    <dbReference type="NCBI Taxonomy" id="7141"/>
    <lineage>
        <taxon>Eukaryota</taxon>
        <taxon>Metazoa</taxon>
        <taxon>Ecdysozoa</taxon>
        <taxon>Arthropoda</taxon>
        <taxon>Hexapoda</taxon>
        <taxon>Insecta</taxon>
        <taxon>Pterygota</taxon>
        <taxon>Neoptera</taxon>
        <taxon>Endopterygota</taxon>
        <taxon>Lepidoptera</taxon>
        <taxon>Glossata</taxon>
        <taxon>Ditrysia</taxon>
        <taxon>Tortricoidea</taxon>
        <taxon>Tortricidae</taxon>
        <taxon>Tortricinae</taxon>
        <taxon>Choristoneura</taxon>
    </lineage>
</organism>
<proteinExistence type="predicted"/>
<evidence type="ECO:0000313" key="1">
    <source>
        <dbReference type="EMBL" id="KAI8433512.1"/>
    </source>
</evidence>
<keyword evidence="2" id="KW-1185">Reference proteome</keyword>